<feature type="domain" description="AraC effector-binding" evidence="1">
    <location>
        <begin position="5"/>
        <end position="161"/>
    </location>
</feature>
<dbReference type="InterPro" id="IPR029442">
    <property type="entry name" value="GyrI-like"/>
</dbReference>
<name>A0ABY4MZB7_9MICO</name>
<protein>
    <submittedName>
        <fullName evidence="2">GyrI-like domain-containing protein</fullName>
    </submittedName>
</protein>
<proteinExistence type="predicted"/>
<dbReference type="EMBL" id="CP097160">
    <property type="protein sequence ID" value="UQN15785.1"/>
    <property type="molecule type" value="Genomic_DNA"/>
</dbReference>
<dbReference type="SMART" id="SM00871">
    <property type="entry name" value="AraC_E_bind"/>
    <property type="match status" value="1"/>
</dbReference>
<organism evidence="2">
    <name type="scientific">Gulosibacter sediminis</name>
    <dbReference type="NCBI Taxonomy" id="1729695"/>
    <lineage>
        <taxon>Bacteria</taxon>
        <taxon>Bacillati</taxon>
        <taxon>Actinomycetota</taxon>
        <taxon>Actinomycetes</taxon>
        <taxon>Micrococcales</taxon>
        <taxon>Microbacteriaceae</taxon>
        <taxon>Gulosibacter</taxon>
    </lineage>
</organism>
<evidence type="ECO:0000259" key="1">
    <source>
        <dbReference type="SMART" id="SM00871"/>
    </source>
</evidence>
<gene>
    <name evidence="2" type="ORF">M3M28_04870</name>
</gene>
<evidence type="ECO:0000313" key="2">
    <source>
        <dbReference type="EMBL" id="UQN15785.1"/>
    </source>
</evidence>
<dbReference type="InterPro" id="IPR010499">
    <property type="entry name" value="AraC_E-bd"/>
</dbReference>
<sequence>MSHLDSQDVIDFPGTPTAVVRVTDYPVAEMPQFMDPAFTALGQAISAGVFVPVGPAFSRHEYVPTETASFEVGFPVTAALHDAVTFGDYEVVPSELPAGRIAIAKHHGGYDKLGDSWGAFMQWVEQQGLTAGLPFWEAYDTEPTPEMDPDELITGLAVPVS</sequence>
<accession>A0ABY4MZB7</accession>
<reference evidence="2" key="1">
    <citation type="submission" date="2022-05" db="EMBL/GenBank/DDBJ databases">
        <title>Complete genome sequence of toluene-degrading Gulosibacter sediminis strain ACHW.36C.</title>
        <authorList>
            <person name="Wai A.C."/>
            <person name="Lai G.K."/>
            <person name="Griffin S.D."/>
            <person name="Leung F.C."/>
        </authorList>
    </citation>
    <scope>NUCLEOTIDE SEQUENCE [LARGE SCALE GENOMIC DNA]</scope>
    <source>
        <strain evidence="2">ACHW.36C</strain>
    </source>
</reference>
<dbReference type="InterPro" id="IPR011256">
    <property type="entry name" value="Reg_factor_effector_dom_sf"/>
</dbReference>
<dbReference type="Pfam" id="PF06445">
    <property type="entry name" value="GyrI-like"/>
    <property type="match status" value="1"/>
</dbReference>
<dbReference type="SUPFAM" id="SSF55136">
    <property type="entry name" value="Probable bacterial effector-binding domain"/>
    <property type="match status" value="1"/>
</dbReference>
<dbReference type="Gene3D" id="3.20.80.10">
    <property type="entry name" value="Regulatory factor, effector binding domain"/>
    <property type="match status" value="1"/>
</dbReference>